<accession>A0A147I6M6</accession>
<sequence length="236" mass="26493">MAYYTSNGVYDRLARERPDGFVWAAGNAWILLYGDRRSRVKLVAFVTGSSAADVGEARDAAAMLATRAGLPFATIAFDDSVREIVGVVLNDSPASLDELTRWFARVGVPVNRGRTGKAINRASSSAYQDWQRAALGRIRVTDIDLIRQRGDGRIVVYELKRSFYSIDDWPEFPEDFPNFDLIVDFCARADLHFRILYNVVRKPAFDDPSEVAIFNYAPGTAPAHWRTMPFEVFVKG</sequence>
<comment type="caution">
    <text evidence="1">The sequence shown here is derived from an EMBL/GenBank/DDBJ whole genome shotgun (WGS) entry which is preliminary data.</text>
</comment>
<protein>
    <submittedName>
        <fullName evidence="1">Uncharacterized protein</fullName>
    </submittedName>
</protein>
<keyword evidence="2" id="KW-1185">Reference proteome</keyword>
<proteinExistence type="predicted"/>
<gene>
    <name evidence="1" type="ORF">NS334_05390</name>
</gene>
<dbReference type="EMBL" id="LDTB01000011">
    <property type="protein sequence ID" value="KTT74416.1"/>
    <property type="molecule type" value="Genomic_DNA"/>
</dbReference>
<dbReference type="AlphaFoldDB" id="A0A147I6M6"/>
<dbReference type="PATRIC" id="fig|869719.3.peg.483"/>
<organism evidence="1 2">
    <name type="scientific">Sphingomonas endophytica</name>
    <dbReference type="NCBI Taxonomy" id="869719"/>
    <lineage>
        <taxon>Bacteria</taxon>
        <taxon>Pseudomonadati</taxon>
        <taxon>Pseudomonadota</taxon>
        <taxon>Alphaproteobacteria</taxon>
        <taxon>Sphingomonadales</taxon>
        <taxon>Sphingomonadaceae</taxon>
        <taxon>Sphingomonas</taxon>
    </lineage>
</organism>
<reference evidence="1 2" key="1">
    <citation type="journal article" date="2016" name="Front. Microbiol.">
        <title>Genomic Resource of Rice Seed Associated Bacteria.</title>
        <authorList>
            <person name="Midha S."/>
            <person name="Bansal K."/>
            <person name="Sharma S."/>
            <person name="Kumar N."/>
            <person name="Patil P.P."/>
            <person name="Chaudhry V."/>
            <person name="Patil P.B."/>
        </authorList>
    </citation>
    <scope>NUCLEOTIDE SEQUENCE [LARGE SCALE GENOMIC DNA]</scope>
    <source>
        <strain evidence="1 2">NS334</strain>
    </source>
</reference>
<dbReference type="RefSeq" id="WP_058754945.1">
    <property type="nucleotide sequence ID" value="NZ_LDTB01000011.1"/>
</dbReference>
<evidence type="ECO:0000313" key="1">
    <source>
        <dbReference type="EMBL" id="KTT74416.1"/>
    </source>
</evidence>
<dbReference type="Proteomes" id="UP000074310">
    <property type="component" value="Unassembled WGS sequence"/>
</dbReference>
<evidence type="ECO:0000313" key="2">
    <source>
        <dbReference type="Proteomes" id="UP000074310"/>
    </source>
</evidence>
<dbReference type="OrthoDB" id="9554418at2"/>
<name>A0A147I6M6_9SPHN</name>